<dbReference type="EMBL" id="ONZI01000002">
    <property type="protein sequence ID" value="SPJ33489.1"/>
    <property type="molecule type" value="Genomic_DNA"/>
</dbReference>
<feature type="domain" description="EAL" evidence="4">
    <location>
        <begin position="518"/>
        <end position="771"/>
    </location>
</feature>
<dbReference type="InterPro" id="IPR000160">
    <property type="entry name" value="GGDEF_dom"/>
</dbReference>
<evidence type="ECO:0000313" key="8">
    <source>
        <dbReference type="Proteomes" id="UP000244934"/>
    </source>
</evidence>
<evidence type="ECO:0000259" key="6">
    <source>
        <dbReference type="PROSITE" id="PS50887"/>
    </source>
</evidence>
<dbReference type="SUPFAM" id="SSF103190">
    <property type="entry name" value="Sensory domain-like"/>
    <property type="match status" value="1"/>
</dbReference>
<dbReference type="FunFam" id="3.20.20.450:FF:000001">
    <property type="entry name" value="Cyclic di-GMP phosphodiesterase yahA"/>
    <property type="match status" value="1"/>
</dbReference>
<evidence type="ECO:0000256" key="3">
    <source>
        <dbReference type="SAM" id="Phobius"/>
    </source>
</evidence>
<dbReference type="RefSeq" id="WP_108842331.1">
    <property type="nucleotide sequence ID" value="NZ_ONZI01000002.1"/>
</dbReference>
<dbReference type="InterPro" id="IPR029151">
    <property type="entry name" value="Sensor-like_sf"/>
</dbReference>
<dbReference type="Gene3D" id="3.30.70.270">
    <property type="match status" value="1"/>
</dbReference>
<dbReference type="InterPro" id="IPR050706">
    <property type="entry name" value="Cyclic-di-GMP_PDE-like"/>
</dbReference>
<dbReference type="Pfam" id="PF00990">
    <property type="entry name" value="GGDEF"/>
    <property type="match status" value="1"/>
</dbReference>
<organism evidence="7 8">
    <name type="scientific">Kushneria phyllosphaerae</name>
    <dbReference type="NCBI Taxonomy" id="2100822"/>
    <lineage>
        <taxon>Bacteria</taxon>
        <taxon>Pseudomonadati</taxon>
        <taxon>Pseudomonadota</taxon>
        <taxon>Gammaproteobacteria</taxon>
        <taxon>Oceanospirillales</taxon>
        <taxon>Halomonadaceae</taxon>
        <taxon>Kushneria</taxon>
    </lineage>
</organism>
<dbReference type="CDD" id="cd01948">
    <property type="entry name" value="EAL"/>
    <property type="match status" value="1"/>
</dbReference>
<evidence type="ECO:0000256" key="2">
    <source>
        <dbReference type="ARBA" id="ARBA00022636"/>
    </source>
</evidence>
<dbReference type="SUPFAM" id="SSF55073">
    <property type="entry name" value="Nucleotide cyclase"/>
    <property type="match status" value="1"/>
</dbReference>
<dbReference type="SUPFAM" id="SSF141868">
    <property type="entry name" value="EAL domain-like"/>
    <property type="match status" value="1"/>
</dbReference>
<reference evidence="8" key="1">
    <citation type="submission" date="2018-03" db="EMBL/GenBank/DDBJ databases">
        <authorList>
            <person name="Navarro De La Torre S."/>
        </authorList>
    </citation>
    <scope>NUCLEOTIDE SEQUENCE [LARGE SCALE GENOMIC DNA]</scope>
    <source>
        <strain evidence="8">EAod3</strain>
    </source>
</reference>
<dbReference type="InterPro" id="IPR003660">
    <property type="entry name" value="HAMP_dom"/>
</dbReference>
<dbReference type="InterPro" id="IPR001633">
    <property type="entry name" value="EAL_dom"/>
</dbReference>
<dbReference type="CDD" id="cd06225">
    <property type="entry name" value="HAMP"/>
    <property type="match status" value="1"/>
</dbReference>
<proteinExistence type="predicted"/>
<dbReference type="InterPro" id="IPR029787">
    <property type="entry name" value="Nucleotide_cyclase"/>
</dbReference>
<feature type="domain" description="GGDEF" evidence="6">
    <location>
        <begin position="380"/>
        <end position="509"/>
    </location>
</feature>
<feature type="domain" description="HAMP" evidence="5">
    <location>
        <begin position="296"/>
        <end position="348"/>
    </location>
</feature>
<dbReference type="AlphaFoldDB" id="A0A2R8CKS9"/>
<dbReference type="Pfam" id="PF00563">
    <property type="entry name" value="EAL"/>
    <property type="match status" value="1"/>
</dbReference>
<feature type="transmembrane region" description="Helical" evidence="3">
    <location>
        <begin position="272"/>
        <end position="295"/>
    </location>
</feature>
<dbReference type="NCBIfam" id="TIGR00254">
    <property type="entry name" value="GGDEF"/>
    <property type="match status" value="1"/>
</dbReference>
<keyword evidence="3" id="KW-0812">Transmembrane</keyword>
<dbReference type="InterPro" id="IPR029150">
    <property type="entry name" value="dCache_3"/>
</dbReference>
<evidence type="ECO:0000313" key="7">
    <source>
        <dbReference type="EMBL" id="SPJ33489.1"/>
    </source>
</evidence>
<dbReference type="InterPro" id="IPR043128">
    <property type="entry name" value="Rev_trsase/Diguanyl_cyclase"/>
</dbReference>
<evidence type="ECO:0000259" key="5">
    <source>
        <dbReference type="PROSITE" id="PS50885"/>
    </source>
</evidence>
<dbReference type="SMART" id="SM00267">
    <property type="entry name" value="GGDEF"/>
    <property type="match status" value="1"/>
</dbReference>
<dbReference type="InterPro" id="IPR035919">
    <property type="entry name" value="EAL_sf"/>
</dbReference>
<gene>
    <name evidence="7" type="ORF">KSP9073_01498</name>
</gene>
<dbReference type="PANTHER" id="PTHR33121">
    <property type="entry name" value="CYCLIC DI-GMP PHOSPHODIESTERASE PDEF"/>
    <property type="match status" value="1"/>
</dbReference>
<dbReference type="GO" id="GO:0016020">
    <property type="term" value="C:membrane"/>
    <property type="evidence" value="ECO:0007669"/>
    <property type="project" value="InterPro"/>
</dbReference>
<evidence type="ECO:0000256" key="1">
    <source>
        <dbReference type="ARBA" id="ARBA00012282"/>
    </source>
</evidence>
<dbReference type="GO" id="GO:0071111">
    <property type="term" value="F:cyclic-guanylate-specific phosphodiesterase activity"/>
    <property type="evidence" value="ECO:0007669"/>
    <property type="project" value="UniProtKB-EC"/>
</dbReference>
<protein>
    <recommendedName>
        <fullName evidence="1">cyclic-guanylate-specific phosphodiesterase</fullName>
        <ecNumber evidence="1">3.1.4.52</ecNumber>
    </recommendedName>
</protein>
<sequence length="782" mass="86782">MSFRRRLLLVMLAVLVVAQLGTAMATLDTIRRDVLHKGSREIDVALDVSRRLLAERGHHLRDNVAVLASDYGFRAAVATQDTNTLSSVLLNHGERAGADMVLLTDPEGRILAGSHQAVGTEMPFRALWEKAGSHDSAVGVVLQDGVPYQMVLMPVRAPGLIGWVGMGFMLDDQLAHELGALTRLSVSFLVDEPGRNDTQPTFVAGALQPAPVSVLNAFRDALMQGRFIDHSDMEQMTDTLARAMQLQGDDSGRTWVIIQHGRSDLLAVYDALSWQLLWIFAAMLVLTAIVAALIARSMTRPLLRLVASARRIGRGERLSALDHGRHREIGLLADTLMGMQDDIDQREQRLMYQSRHDRLTGLANRDSAQQDIADTLERGTPFTLLRLSIVGFRQINDTFGYTVGDEVLRMLAQRLEELALPGQRTYRLGGDEFLLILPGEGLAPQDIVTLHAQLSRPVEHEHSPIALTLIVGEVSYPEHGVSADLLLRCAEIAMDRARHGHTRHMRYETGQDEQHQRRLALARDLGTAVEQDQLTMVYQPKILAASGEVMGFEALMRWRHPGFGFVPPDEFIALAEQSGRITQLTQWMLRTVCRQIDLWAQQGEVVSVAVNLSAHDVMDITLPERIHLLLQDYQLGPERLRLEVTESALIQDPALAQANLIALRKAGLHIAVDDYGTGYSSLSQLKRLPVQELKIDKSFILKLDHDSEDRIIVRSTIELAHSLGLSVVAEGVETDASQALLLAMGCDVLQGYLISRPLPSDQVIDWMTQYRKGDTTTRRAHG</sequence>
<keyword evidence="8" id="KW-1185">Reference proteome</keyword>
<dbReference type="PANTHER" id="PTHR33121:SF71">
    <property type="entry name" value="OXYGEN SENSOR PROTEIN DOSP"/>
    <property type="match status" value="1"/>
</dbReference>
<dbReference type="Pfam" id="PF00672">
    <property type="entry name" value="HAMP"/>
    <property type="match status" value="1"/>
</dbReference>
<dbReference type="SUPFAM" id="SSF158472">
    <property type="entry name" value="HAMP domain-like"/>
    <property type="match status" value="1"/>
</dbReference>
<keyword evidence="2" id="KW-0973">c-di-GMP</keyword>
<dbReference type="SMART" id="SM00304">
    <property type="entry name" value="HAMP"/>
    <property type="match status" value="1"/>
</dbReference>
<dbReference type="PROSITE" id="PS50883">
    <property type="entry name" value="EAL"/>
    <property type="match status" value="1"/>
</dbReference>
<dbReference type="PROSITE" id="PS50887">
    <property type="entry name" value="GGDEF"/>
    <property type="match status" value="1"/>
</dbReference>
<dbReference type="PROSITE" id="PS50885">
    <property type="entry name" value="HAMP"/>
    <property type="match status" value="1"/>
</dbReference>
<keyword evidence="3" id="KW-1133">Transmembrane helix</keyword>
<dbReference type="EC" id="3.1.4.52" evidence="1"/>
<dbReference type="Pfam" id="PF14827">
    <property type="entry name" value="dCache_3"/>
    <property type="match status" value="1"/>
</dbReference>
<dbReference type="OrthoDB" id="9804951at2"/>
<keyword evidence="3" id="KW-0472">Membrane</keyword>
<accession>A0A2R8CKS9</accession>
<dbReference type="Gene3D" id="6.10.340.10">
    <property type="match status" value="1"/>
</dbReference>
<dbReference type="GO" id="GO:0007165">
    <property type="term" value="P:signal transduction"/>
    <property type="evidence" value="ECO:0007669"/>
    <property type="project" value="InterPro"/>
</dbReference>
<evidence type="ECO:0000259" key="4">
    <source>
        <dbReference type="PROSITE" id="PS50883"/>
    </source>
</evidence>
<dbReference type="Gene3D" id="3.20.20.450">
    <property type="entry name" value="EAL domain"/>
    <property type="match status" value="1"/>
</dbReference>
<dbReference type="SMART" id="SM00052">
    <property type="entry name" value="EAL"/>
    <property type="match status" value="1"/>
</dbReference>
<dbReference type="CDD" id="cd01949">
    <property type="entry name" value="GGDEF"/>
    <property type="match status" value="1"/>
</dbReference>
<name>A0A2R8CKS9_9GAMM</name>
<dbReference type="Proteomes" id="UP000244934">
    <property type="component" value="Unassembled WGS sequence"/>
</dbReference>